<dbReference type="PANTHER" id="PTHR42770">
    <property type="entry name" value="AMINO ACID TRANSPORTER-RELATED"/>
    <property type="match status" value="1"/>
</dbReference>
<evidence type="ECO:0000256" key="3">
    <source>
        <dbReference type="ARBA" id="ARBA00022692"/>
    </source>
</evidence>
<dbReference type="InterPro" id="IPR050367">
    <property type="entry name" value="APC_superfamily"/>
</dbReference>
<evidence type="ECO:0000313" key="8">
    <source>
        <dbReference type="Proteomes" id="UP000009154"/>
    </source>
</evidence>
<reference evidence="7 8" key="1">
    <citation type="journal article" date="2012" name="Appl. Environ. Microbiol.">
        <title>Involvement of two latex-clearing proteins during rubber degradation and insights into the subsequent degradation pathway revealed by the genome sequence of Gordonia polyisoprenivorans strain VH2.</title>
        <authorList>
            <person name="Hiessl S."/>
            <person name="Schuldes J."/>
            <person name="Thurmer A."/>
            <person name="Halbsguth T."/>
            <person name="Broker D."/>
            <person name="Angelov A."/>
            <person name="Liebl W."/>
            <person name="Daniel R."/>
            <person name="Steinbuchel A."/>
        </authorList>
    </citation>
    <scope>NUCLEOTIDE SEQUENCE [LARGE SCALE GENOMIC DNA]</scope>
    <source>
        <strain evidence="8">DSM 44266 / VH2</strain>
    </source>
</reference>
<dbReference type="AlphaFoldDB" id="H6MU75"/>
<feature type="transmembrane region" description="Helical" evidence="6">
    <location>
        <begin position="364"/>
        <end position="390"/>
    </location>
</feature>
<comment type="subcellular location">
    <subcellularLocation>
        <location evidence="1">Cell membrane</location>
        <topology evidence="1">Multi-pass membrane protein</topology>
    </subcellularLocation>
</comment>
<organism evidence="7 8">
    <name type="scientific">Gordonia polyisoprenivorans (strain DSM 44266 / VH2)</name>
    <dbReference type="NCBI Taxonomy" id="1112204"/>
    <lineage>
        <taxon>Bacteria</taxon>
        <taxon>Bacillati</taxon>
        <taxon>Actinomycetota</taxon>
        <taxon>Actinomycetes</taxon>
        <taxon>Mycobacteriales</taxon>
        <taxon>Gordoniaceae</taxon>
        <taxon>Gordonia</taxon>
    </lineage>
</organism>
<dbReference type="Proteomes" id="UP000009154">
    <property type="component" value="Chromosome"/>
</dbReference>
<dbReference type="KEGG" id="gpo:GPOL_c04820"/>
<feature type="transmembrane region" description="Helical" evidence="6">
    <location>
        <begin position="139"/>
        <end position="156"/>
    </location>
</feature>
<feature type="transmembrane region" description="Helical" evidence="6">
    <location>
        <begin position="402"/>
        <end position="420"/>
    </location>
</feature>
<evidence type="ECO:0000256" key="5">
    <source>
        <dbReference type="ARBA" id="ARBA00023136"/>
    </source>
</evidence>
<feature type="transmembrane region" description="Helical" evidence="6">
    <location>
        <begin position="206"/>
        <end position="226"/>
    </location>
</feature>
<proteinExistence type="predicted"/>
<dbReference type="PIRSF" id="PIRSF006060">
    <property type="entry name" value="AA_transporter"/>
    <property type="match status" value="1"/>
</dbReference>
<feature type="transmembrane region" description="Helical" evidence="6">
    <location>
        <begin position="94"/>
        <end position="127"/>
    </location>
</feature>
<feature type="transmembrane region" description="Helical" evidence="6">
    <location>
        <begin position="337"/>
        <end position="358"/>
    </location>
</feature>
<dbReference type="GO" id="GO:0022857">
    <property type="term" value="F:transmembrane transporter activity"/>
    <property type="evidence" value="ECO:0007669"/>
    <property type="project" value="InterPro"/>
</dbReference>
<dbReference type="Pfam" id="PF13520">
    <property type="entry name" value="AA_permease_2"/>
    <property type="match status" value="1"/>
</dbReference>
<dbReference type="Gene3D" id="1.20.1740.10">
    <property type="entry name" value="Amino acid/polyamine transporter I"/>
    <property type="match status" value="1"/>
</dbReference>
<gene>
    <name evidence="7" type="ordered locus">GPOL_c04820</name>
</gene>
<dbReference type="PANTHER" id="PTHR42770:SF7">
    <property type="entry name" value="MEMBRANE PROTEIN"/>
    <property type="match status" value="1"/>
</dbReference>
<evidence type="ECO:0000256" key="2">
    <source>
        <dbReference type="ARBA" id="ARBA00022475"/>
    </source>
</evidence>
<dbReference type="GeneID" id="90157574"/>
<feature type="transmembrane region" description="Helical" evidence="6">
    <location>
        <begin position="168"/>
        <end position="186"/>
    </location>
</feature>
<accession>H6MU75</accession>
<dbReference type="HOGENOM" id="CLU_007946_20_2_11"/>
<evidence type="ECO:0000256" key="6">
    <source>
        <dbReference type="SAM" id="Phobius"/>
    </source>
</evidence>
<feature type="transmembrane region" description="Helical" evidence="6">
    <location>
        <begin position="21"/>
        <end position="48"/>
    </location>
</feature>
<dbReference type="STRING" id="1112204.GPOL_c04820"/>
<protein>
    <submittedName>
        <fullName evidence="7">Putative amino acid permease</fullName>
    </submittedName>
</protein>
<keyword evidence="4 6" id="KW-1133">Transmembrane helix</keyword>
<evidence type="ECO:0000313" key="7">
    <source>
        <dbReference type="EMBL" id="AFA71552.1"/>
    </source>
</evidence>
<evidence type="ECO:0000256" key="1">
    <source>
        <dbReference type="ARBA" id="ARBA00004651"/>
    </source>
</evidence>
<keyword evidence="8" id="KW-1185">Reference proteome</keyword>
<sequence length="480" mass="49451">MDNHDGIRSRSPVAGLPRGRLSFVEVLGQSVAAVAPSAVMVTVPVLILPAAGHATVPVFVATTFLFLAVGYCITQFSTRMVAVSGIYSYTVKGLGAGAGVFAGWSVMIGYAGAAMASTLGAGAYLAALLNRVGVRDSPLIVALLTLAVGAVALALMIRGIKLSARISLAIEMFAVVAAAVVLTVLAVRGGSTPAAASSDVHDAPGFALLLATTAFVGFESATTVAREAKRPFETVTRAVRWSPLALGVLYVFAAVAQSGHQVTGGNAAPIVLSLPGSDGPGSTVLSVVLELGITASWFACVIGSCTALSRTLFAMGREGVLPPALGKTHKRFRTPSVALLAAVPVITVVPVVYLLVVGSARSTLIGLLAVSAHGYICAYLLVCVGAPVFLRRIGEPGRLPTIIGIGTAAAFVGIIVWAALTIDAPVWIATITYAVLVAAGMAVFLIRRRIEPRLPEQVGVFDETTADQVLNDYDPWQVLR</sequence>
<keyword evidence="5 6" id="KW-0472">Membrane</keyword>
<evidence type="ECO:0000256" key="4">
    <source>
        <dbReference type="ARBA" id="ARBA00022989"/>
    </source>
</evidence>
<dbReference type="eggNOG" id="COG0531">
    <property type="taxonomic scope" value="Bacteria"/>
</dbReference>
<dbReference type="EMBL" id="CP003119">
    <property type="protein sequence ID" value="AFA71552.1"/>
    <property type="molecule type" value="Genomic_DNA"/>
</dbReference>
<keyword evidence="2" id="KW-1003">Cell membrane</keyword>
<dbReference type="GO" id="GO:0005886">
    <property type="term" value="C:plasma membrane"/>
    <property type="evidence" value="ECO:0007669"/>
    <property type="project" value="UniProtKB-SubCell"/>
</dbReference>
<name>H6MU75_GORPV</name>
<feature type="transmembrane region" description="Helical" evidence="6">
    <location>
        <begin position="238"/>
        <end position="256"/>
    </location>
</feature>
<feature type="transmembrane region" description="Helical" evidence="6">
    <location>
        <begin position="54"/>
        <end position="73"/>
    </location>
</feature>
<dbReference type="RefSeq" id="WP_014358551.1">
    <property type="nucleotide sequence ID" value="NC_016906.1"/>
</dbReference>
<feature type="transmembrane region" description="Helical" evidence="6">
    <location>
        <begin position="284"/>
        <end position="308"/>
    </location>
</feature>
<keyword evidence="3 6" id="KW-0812">Transmembrane</keyword>
<dbReference type="InterPro" id="IPR002293">
    <property type="entry name" value="AA/rel_permease1"/>
</dbReference>
<feature type="transmembrane region" description="Helical" evidence="6">
    <location>
        <begin position="426"/>
        <end position="446"/>
    </location>
</feature>